<keyword evidence="3" id="KW-1185">Reference proteome</keyword>
<evidence type="ECO:0000313" key="3">
    <source>
        <dbReference type="Proteomes" id="UP000076761"/>
    </source>
</evidence>
<accession>A0A165PIZ3</accession>
<dbReference type="SUPFAM" id="SSF52047">
    <property type="entry name" value="RNI-like"/>
    <property type="match status" value="1"/>
</dbReference>
<feature type="domain" description="F-box" evidence="1">
    <location>
        <begin position="3"/>
        <end position="48"/>
    </location>
</feature>
<dbReference type="InterPro" id="IPR032675">
    <property type="entry name" value="LRR_dom_sf"/>
</dbReference>
<protein>
    <recommendedName>
        <fullName evidence="1">F-box domain-containing protein</fullName>
    </recommendedName>
</protein>
<dbReference type="STRING" id="1314782.A0A165PIZ3"/>
<dbReference type="PROSITE" id="PS50181">
    <property type="entry name" value="FBOX"/>
    <property type="match status" value="1"/>
</dbReference>
<gene>
    <name evidence="2" type="ORF">NEOLEDRAFT_1074225</name>
</gene>
<reference evidence="2 3" key="1">
    <citation type="journal article" date="2016" name="Mol. Biol. Evol.">
        <title>Comparative Genomics of Early-Diverging Mushroom-Forming Fungi Provides Insights into the Origins of Lignocellulose Decay Capabilities.</title>
        <authorList>
            <person name="Nagy L.G."/>
            <person name="Riley R."/>
            <person name="Tritt A."/>
            <person name="Adam C."/>
            <person name="Daum C."/>
            <person name="Floudas D."/>
            <person name="Sun H."/>
            <person name="Yadav J.S."/>
            <person name="Pangilinan J."/>
            <person name="Larsson K.H."/>
            <person name="Matsuura K."/>
            <person name="Barry K."/>
            <person name="Labutti K."/>
            <person name="Kuo R."/>
            <person name="Ohm R.A."/>
            <person name="Bhattacharya S.S."/>
            <person name="Shirouzu T."/>
            <person name="Yoshinaga Y."/>
            <person name="Martin F.M."/>
            <person name="Grigoriev I.V."/>
            <person name="Hibbett D.S."/>
        </authorList>
    </citation>
    <scope>NUCLEOTIDE SEQUENCE [LARGE SCALE GENOMIC DNA]</scope>
    <source>
        <strain evidence="2 3">HHB14362 ss-1</strain>
    </source>
</reference>
<proteinExistence type="predicted"/>
<evidence type="ECO:0000259" key="1">
    <source>
        <dbReference type="PROSITE" id="PS50181"/>
    </source>
</evidence>
<dbReference type="Gene3D" id="3.80.10.10">
    <property type="entry name" value="Ribonuclease Inhibitor"/>
    <property type="match status" value="1"/>
</dbReference>
<name>A0A165PIZ3_9AGAM</name>
<organism evidence="2 3">
    <name type="scientific">Neolentinus lepideus HHB14362 ss-1</name>
    <dbReference type="NCBI Taxonomy" id="1314782"/>
    <lineage>
        <taxon>Eukaryota</taxon>
        <taxon>Fungi</taxon>
        <taxon>Dikarya</taxon>
        <taxon>Basidiomycota</taxon>
        <taxon>Agaricomycotina</taxon>
        <taxon>Agaricomycetes</taxon>
        <taxon>Gloeophyllales</taxon>
        <taxon>Gloeophyllaceae</taxon>
        <taxon>Neolentinus</taxon>
    </lineage>
</organism>
<dbReference type="EMBL" id="KV425611">
    <property type="protein sequence ID" value="KZT21105.1"/>
    <property type="molecule type" value="Genomic_DNA"/>
</dbReference>
<sequence length="454" mass="50375">MRPFKLQELPLDLLYPILDELDRKDLHSATLLSSKINPVATSILYRTLDSRTTLRNGIVRVLHPATTLLQKPELTKHVRHVREQGSILTYYPGTLKDALEALRLCTNIVSFSWIDDSFAEETFLSFLSVIRELPLQGLTIRTSGDLGDVVWEKLRGLTGLRKIAIWSMEGPPRVLKGWSQHLTSTLTHLDLGRCAGVPATILISVFSQLPLLVELRLKGAPPAAIPMILGYLPNLRSLDVEYLTSGRYPRSDKPLPLLKELIVRTSSMDADGPDQLWHWILELIPRPSLESFTLHAFTVLGGSNIPQTFIVSLLEIHQKTLRQFMVGTTHLRLNDLEHLCQKLPALEELGGSVASADAAAIGSAVARADSLRSLRLQVLWLPSLGAMEPGVQSQKYRPSDTPFSVDDARAMMLRENSQLRYIAIGLVAYKVGVKDGHVAHQLLISVIGSLGKEV</sequence>
<dbReference type="InParanoid" id="A0A165PIZ3"/>
<dbReference type="Proteomes" id="UP000076761">
    <property type="component" value="Unassembled WGS sequence"/>
</dbReference>
<dbReference type="AlphaFoldDB" id="A0A165PIZ3"/>
<dbReference type="OrthoDB" id="5297217at2759"/>
<evidence type="ECO:0000313" key="2">
    <source>
        <dbReference type="EMBL" id="KZT21105.1"/>
    </source>
</evidence>
<dbReference type="InterPro" id="IPR001810">
    <property type="entry name" value="F-box_dom"/>
</dbReference>